<feature type="domain" description="Amidohydrolase-related" evidence="1">
    <location>
        <begin position="111"/>
        <end position="292"/>
    </location>
</feature>
<sequence>MFIDSHIHISLNGINSKDWRRVLVEGSFKPIIEILDLYKSKNILILRDGGDNLGASLAAREMARQMGIIYKTPGWAIYKEGRYGSFIGRPVADISDFKNMFDELLKVKPDHLKVVLTGIVDFDSYGQFGGVSFSYEELYYIVQWAKDKELPVMVHANSSAAVKMAIEAGADTIEHGYFITDEELHMMAERDVIWVPTLSPLGNIIENEDLGYRYPNQIQNIRRIYNEHLQAVKKAIDLGVKIAIGSDSGSFGVYHSQGFFDEVKHIKKCGIPENQVLKMAFVNGIKALGIKHSELKLLEN</sequence>
<dbReference type="PANTHER" id="PTHR43135">
    <property type="entry name" value="ALPHA-D-RIBOSE 1-METHYLPHOSPHONATE 5-TRIPHOSPHATE DIPHOSPHATASE"/>
    <property type="match status" value="1"/>
</dbReference>
<evidence type="ECO:0000313" key="3">
    <source>
        <dbReference type="Proteomes" id="UP000000272"/>
    </source>
</evidence>
<dbReference type="eggNOG" id="COG1228">
    <property type="taxonomic scope" value="Bacteria"/>
</dbReference>
<name>D9S2D4_THEOJ</name>
<dbReference type="InterPro" id="IPR051781">
    <property type="entry name" value="Metallo-dep_Hydrolase"/>
</dbReference>
<organism evidence="2 3">
    <name type="scientific">Thermosediminibacter oceani (strain ATCC BAA-1034 / DSM 16646 / JW/IW-1228P)</name>
    <dbReference type="NCBI Taxonomy" id="555079"/>
    <lineage>
        <taxon>Bacteria</taxon>
        <taxon>Bacillati</taxon>
        <taxon>Bacillota</taxon>
        <taxon>Clostridia</taxon>
        <taxon>Thermosediminibacterales</taxon>
        <taxon>Thermosediminibacteraceae</taxon>
        <taxon>Thermosediminibacter</taxon>
    </lineage>
</organism>
<dbReference type="Proteomes" id="UP000000272">
    <property type="component" value="Chromosome"/>
</dbReference>
<dbReference type="STRING" id="555079.Toce_0798"/>
<dbReference type="GO" id="GO:0016787">
    <property type="term" value="F:hydrolase activity"/>
    <property type="evidence" value="ECO:0007669"/>
    <property type="project" value="InterPro"/>
</dbReference>
<proteinExistence type="predicted"/>
<gene>
    <name evidence="2" type="ordered locus">Toce_0798</name>
</gene>
<dbReference type="HOGENOM" id="CLU_023620_2_2_9"/>
<dbReference type="AlphaFoldDB" id="D9S2D4"/>
<dbReference type="PANTHER" id="PTHR43135:SF3">
    <property type="entry name" value="ALPHA-D-RIBOSE 1-METHYLPHOSPHONATE 5-TRIPHOSPHATE DIPHOSPHATASE"/>
    <property type="match status" value="1"/>
</dbReference>
<dbReference type="KEGG" id="toc:Toce_0798"/>
<accession>D9S2D4</accession>
<evidence type="ECO:0000313" key="2">
    <source>
        <dbReference type="EMBL" id="ADL07561.1"/>
    </source>
</evidence>
<evidence type="ECO:0000259" key="1">
    <source>
        <dbReference type="Pfam" id="PF01979"/>
    </source>
</evidence>
<dbReference type="Gene3D" id="3.20.20.140">
    <property type="entry name" value="Metal-dependent hydrolases"/>
    <property type="match status" value="1"/>
</dbReference>
<dbReference type="InterPro" id="IPR032466">
    <property type="entry name" value="Metal_Hydrolase"/>
</dbReference>
<reference evidence="2 3" key="1">
    <citation type="journal article" date="2010" name="Stand. Genomic Sci.">
        <title>Complete genome sequence of Thermosediminibacter oceani type strain (JW/IW-1228P).</title>
        <authorList>
            <person name="Pitluck S."/>
            <person name="Yasawong M."/>
            <person name="Munk C."/>
            <person name="Nolan M."/>
            <person name="Lapidus A."/>
            <person name="Lucas S."/>
            <person name="Glavina Del Rio T."/>
            <person name="Tice H."/>
            <person name="Cheng J.F."/>
            <person name="Bruce D."/>
            <person name="Detter C."/>
            <person name="Tapia R."/>
            <person name="Han C."/>
            <person name="Goodwin L."/>
            <person name="Liolios K."/>
            <person name="Ivanova N."/>
            <person name="Mavromatis K."/>
            <person name="Mikhailova N."/>
            <person name="Pati A."/>
            <person name="Chen A."/>
            <person name="Palaniappan K."/>
            <person name="Land M."/>
            <person name="Hauser L."/>
            <person name="Chang Y.J."/>
            <person name="Jeffries C.D."/>
            <person name="Rohde M."/>
            <person name="Spring S."/>
            <person name="Sikorski J."/>
            <person name="Goker M."/>
            <person name="Woyke T."/>
            <person name="Bristow J."/>
            <person name="Eisen J.A."/>
            <person name="Markowitz V."/>
            <person name="Hugenholtz P."/>
            <person name="Kyrpides N.C."/>
            <person name="Klenk H.P."/>
        </authorList>
    </citation>
    <scope>NUCLEOTIDE SEQUENCE [LARGE SCALE GENOMIC DNA]</scope>
    <source>
        <strain evidence="3">ATCC BAA-1034 / DSM 16646 / JW/IW-1228P</strain>
    </source>
</reference>
<keyword evidence="3" id="KW-1185">Reference proteome</keyword>
<dbReference type="InterPro" id="IPR006680">
    <property type="entry name" value="Amidohydro-rel"/>
</dbReference>
<dbReference type="SUPFAM" id="SSF51556">
    <property type="entry name" value="Metallo-dependent hydrolases"/>
    <property type="match status" value="1"/>
</dbReference>
<protein>
    <submittedName>
        <fullName evidence="2">Amidohydrolase</fullName>
    </submittedName>
</protein>
<dbReference type="RefSeq" id="WP_013275605.1">
    <property type="nucleotide sequence ID" value="NC_014377.1"/>
</dbReference>
<dbReference type="EMBL" id="CP002131">
    <property type="protein sequence ID" value="ADL07561.1"/>
    <property type="molecule type" value="Genomic_DNA"/>
</dbReference>
<dbReference type="Pfam" id="PF01979">
    <property type="entry name" value="Amidohydro_1"/>
    <property type="match status" value="1"/>
</dbReference>